<dbReference type="EMBL" id="QXGE01002805">
    <property type="protein sequence ID" value="KAE9279039.1"/>
    <property type="molecule type" value="Genomic_DNA"/>
</dbReference>
<dbReference type="EMBL" id="QXGB01005632">
    <property type="protein sequence ID" value="KAE9162591.1"/>
    <property type="molecule type" value="Genomic_DNA"/>
</dbReference>
<dbReference type="Proteomes" id="UP000486351">
    <property type="component" value="Unassembled WGS sequence"/>
</dbReference>
<feature type="non-terminal residue" evidence="2">
    <location>
        <position position="1"/>
    </location>
</feature>
<evidence type="ECO:0000313" key="4">
    <source>
        <dbReference type="Proteomes" id="UP000433483"/>
    </source>
</evidence>
<comment type="caution">
    <text evidence="2">The sequence shown here is derived from an EMBL/GenBank/DDBJ whole genome shotgun (WGS) entry which is preliminary data.</text>
</comment>
<evidence type="ECO:0000313" key="3">
    <source>
        <dbReference type="EMBL" id="KAE9292085.1"/>
    </source>
</evidence>
<evidence type="ECO:0000313" key="1">
    <source>
        <dbReference type="EMBL" id="KAE9162591.1"/>
    </source>
</evidence>
<name>A0A6A4BSJ9_9STRA</name>
<dbReference type="AlphaFoldDB" id="A0A6A4BSJ9"/>
<sequence>ELARPPTIPFLNLQLEGIPATHVPLDVIKENLHGTGSPNRSEVGAVACVCSFLAGIQTIRYEEYSSRV</sequence>
<dbReference type="Proteomes" id="UP000433483">
    <property type="component" value="Unassembled WGS sequence"/>
</dbReference>
<accession>A0A6A4BSJ9</accession>
<protein>
    <submittedName>
        <fullName evidence="2">Uncharacterized protein</fullName>
    </submittedName>
</protein>
<dbReference type="Proteomes" id="UP000437068">
    <property type="component" value="Unassembled WGS sequence"/>
</dbReference>
<gene>
    <name evidence="2" type="ORF">PF001_g24893</name>
    <name evidence="1" type="ORF">PF005_g30790</name>
    <name evidence="3" type="ORF">PF008_g25165</name>
</gene>
<evidence type="ECO:0000313" key="2">
    <source>
        <dbReference type="EMBL" id="KAE9279039.1"/>
    </source>
</evidence>
<organism evidence="2 5">
    <name type="scientific">Phytophthora fragariae</name>
    <dbReference type="NCBI Taxonomy" id="53985"/>
    <lineage>
        <taxon>Eukaryota</taxon>
        <taxon>Sar</taxon>
        <taxon>Stramenopiles</taxon>
        <taxon>Oomycota</taxon>
        <taxon>Peronosporomycetes</taxon>
        <taxon>Peronosporales</taxon>
        <taxon>Peronosporaceae</taxon>
        <taxon>Phytophthora</taxon>
    </lineage>
</organism>
<proteinExistence type="predicted"/>
<keyword evidence="4" id="KW-1185">Reference proteome</keyword>
<evidence type="ECO:0000313" key="5">
    <source>
        <dbReference type="Proteomes" id="UP000437068"/>
    </source>
</evidence>
<reference evidence="4 5" key="1">
    <citation type="submission" date="2018-08" db="EMBL/GenBank/DDBJ databases">
        <title>Genomic investigation of the strawberry pathogen Phytophthora fragariae indicates pathogenicity is determined by transcriptional variation in three key races.</title>
        <authorList>
            <person name="Adams T.M."/>
            <person name="Armitage A.D."/>
            <person name="Sobczyk M.K."/>
            <person name="Bates H.J."/>
            <person name="Dunwell J.M."/>
            <person name="Nellist C.F."/>
            <person name="Harrison R.J."/>
        </authorList>
    </citation>
    <scope>NUCLEOTIDE SEQUENCE [LARGE SCALE GENOMIC DNA]</scope>
    <source>
        <strain evidence="2 5">A4</strain>
        <strain evidence="1 4">NOV-27</strain>
        <strain evidence="3 6">NOV-77</strain>
    </source>
</reference>
<evidence type="ECO:0000313" key="6">
    <source>
        <dbReference type="Proteomes" id="UP000486351"/>
    </source>
</evidence>
<dbReference type="EMBL" id="QXFY01002811">
    <property type="protein sequence ID" value="KAE9292085.1"/>
    <property type="molecule type" value="Genomic_DNA"/>
</dbReference>